<dbReference type="InterPro" id="IPR008952">
    <property type="entry name" value="Tetraspanin_EC2_sf"/>
</dbReference>
<protein>
    <submittedName>
        <fullName evidence="8">Tetraspanin</fullName>
    </submittedName>
</protein>
<dbReference type="InterPro" id="IPR018499">
    <property type="entry name" value="Tetraspanin/Peripherin"/>
</dbReference>
<feature type="transmembrane region" description="Helical" evidence="5">
    <location>
        <begin position="246"/>
        <end position="264"/>
    </location>
</feature>
<evidence type="ECO:0000256" key="2">
    <source>
        <dbReference type="ARBA" id="ARBA00022692"/>
    </source>
</evidence>
<dbReference type="Gene3D" id="1.10.1450.10">
    <property type="entry name" value="Tetraspanin"/>
    <property type="match status" value="1"/>
</dbReference>
<dbReference type="Pfam" id="PF00335">
    <property type="entry name" value="Tetraspanin"/>
    <property type="match status" value="1"/>
</dbReference>
<comment type="subcellular location">
    <subcellularLocation>
        <location evidence="1">Membrane</location>
        <topology evidence="1">Multi-pass membrane protein</topology>
    </subcellularLocation>
</comment>
<keyword evidence="3 5" id="KW-1133">Transmembrane helix</keyword>
<reference evidence="6 7" key="2">
    <citation type="submission" date="2018-11" db="EMBL/GenBank/DDBJ databases">
        <authorList>
            <consortium name="Pathogen Informatics"/>
        </authorList>
    </citation>
    <scope>NUCLEOTIDE SEQUENCE [LARGE SCALE GENOMIC DNA]</scope>
</reference>
<evidence type="ECO:0000313" key="7">
    <source>
        <dbReference type="Proteomes" id="UP000280834"/>
    </source>
</evidence>
<proteinExistence type="predicted"/>
<accession>A0A0R3R0R1</accession>
<feature type="transmembrane region" description="Helical" evidence="5">
    <location>
        <begin position="86"/>
        <end position="110"/>
    </location>
</feature>
<feature type="transmembrane region" description="Helical" evidence="5">
    <location>
        <begin position="217"/>
        <end position="234"/>
    </location>
</feature>
<dbReference type="SUPFAM" id="SSF48652">
    <property type="entry name" value="Tetraspanin"/>
    <property type="match status" value="1"/>
</dbReference>
<dbReference type="WBParaSite" id="BTMF_0001359801-mRNA-1">
    <property type="protein sequence ID" value="BTMF_0001359801-mRNA-1"/>
    <property type="gene ID" value="BTMF_0001359801"/>
</dbReference>
<keyword evidence="4 5" id="KW-0472">Membrane</keyword>
<evidence type="ECO:0000256" key="5">
    <source>
        <dbReference type="SAM" id="Phobius"/>
    </source>
</evidence>
<evidence type="ECO:0000256" key="1">
    <source>
        <dbReference type="ARBA" id="ARBA00004141"/>
    </source>
</evidence>
<feature type="transmembrane region" description="Helical" evidence="5">
    <location>
        <begin position="20"/>
        <end position="39"/>
    </location>
</feature>
<evidence type="ECO:0000313" key="8">
    <source>
        <dbReference type="WBParaSite" id="BTMF_0001359801-mRNA-1"/>
    </source>
</evidence>
<dbReference type="Proteomes" id="UP000280834">
    <property type="component" value="Unassembled WGS sequence"/>
</dbReference>
<dbReference type="STRING" id="42155.A0A0R3R0R1"/>
<dbReference type="PRINTS" id="PR00259">
    <property type="entry name" value="TMFOUR"/>
</dbReference>
<keyword evidence="2 5" id="KW-0812">Transmembrane</keyword>
<dbReference type="EMBL" id="UZAG01018441">
    <property type="protein sequence ID" value="VDO39616.1"/>
    <property type="molecule type" value="Genomic_DNA"/>
</dbReference>
<reference evidence="8" key="1">
    <citation type="submission" date="2017-02" db="UniProtKB">
        <authorList>
            <consortium name="WormBaseParasite"/>
        </authorList>
    </citation>
    <scope>IDENTIFICATION</scope>
</reference>
<dbReference type="PANTHER" id="PTHR19282">
    <property type="entry name" value="TETRASPANIN"/>
    <property type="match status" value="1"/>
</dbReference>
<gene>
    <name evidence="6" type="ORF">BTMF_LOCUS11597</name>
</gene>
<sequence length="303" mass="34631">MTSHLLSRSAQKRAFFSFNTIFWVLGFGSLLIGLWSYVTKQTYVDLIPSSYGTLSAVGLCIAAGLTVIIITFVGCLGVWIESRLLLLAYIFFICLLLAVQFVVSILTLNYQSDIYRRVRIEMEQSLKYQGEVFTSSQLTWDNLQKVFLCCGVNGPADWFDDQKWSNSSYVPDSCCNKLYFNHNSSMGCGKDKENWEFWFQQGCSDVYANWIFEEIKIVAYIAVVFICIEVKKRLCGNVLCNAFKSRVFNVNVQFLLLVLAVLIFRSVRKSRMSYNCSSSGYHYSKGISVKSHQKKLKNSFSRS</sequence>
<dbReference type="PANTHER" id="PTHR19282:SF477">
    <property type="entry name" value="TETRASPANIN"/>
    <property type="match status" value="1"/>
</dbReference>
<dbReference type="AlphaFoldDB" id="A0A0R3R0R1"/>
<evidence type="ECO:0000256" key="4">
    <source>
        <dbReference type="ARBA" id="ARBA00023136"/>
    </source>
</evidence>
<evidence type="ECO:0000256" key="3">
    <source>
        <dbReference type="ARBA" id="ARBA00022989"/>
    </source>
</evidence>
<dbReference type="GO" id="GO:0005886">
    <property type="term" value="C:plasma membrane"/>
    <property type="evidence" value="ECO:0007669"/>
    <property type="project" value="TreeGrafter"/>
</dbReference>
<evidence type="ECO:0000313" key="6">
    <source>
        <dbReference type="EMBL" id="VDO39616.1"/>
    </source>
</evidence>
<name>A0A0R3R0R1_9BILA</name>
<organism evidence="8">
    <name type="scientific">Brugia timori</name>
    <dbReference type="NCBI Taxonomy" id="42155"/>
    <lineage>
        <taxon>Eukaryota</taxon>
        <taxon>Metazoa</taxon>
        <taxon>Ecdysozoa</taxon>
        <taxon>Nematoda</taxon>
        <taxon>Chromadorea</taxon>
        <taxon>Rhabditida</taxon>
        <taxon>Spirurina</taxon>
        <taxon>Spiruromorpha</taxon>
        <taxon>Filarioidea</taxon>
        <taxon>Onchocercidae</taxon>
        <taxon>Brugia</taxon>
    </lineage>
</organism>
<feature type="transmembrane region" description="Helical" evidence="5">
    <location>
        <begin position="51"/>
        <end position="80"/>
    </location>
</feature>
<keyword evidence="7" id="KW-1185">Reference proteome</keyword>